<dbReference type="Gene3D" id="3.40.50.300">
    <property type="entry name" value="P-loop containing nucleotide triphosphate hydrolases"/>
    <property type="match status" value="1"/>
</dbReference>
<dbReference type="PROSITE" id="PS00300">
    <property type="entry name" value="SRP54"/>
    <property type="match status" value="1"/>
</dbReference>
<keyword evidence="2 9" id="KW-0963">Cytoplasm</keyword>
<evidence type="ECO:0000256" key="2">
    <source>
        <dbReference type="ARBA" id="ARBA00022490"/>
    </source>
</evidence>
<evidence type="ECO:0000256" key="1">
    <source>
        <dbReference type="ARBA" id="ARBA00022475"/>
    </source>
</evidence>
<dbReference type="RefSeq" id="WP_273909937.1">
    <property type="nucleotide sequence ID" value="NZ_JAMDGX010000020.1"/>
</dbReference>
<evidence type="ECO:0000256" key="6">
    <source>
        <dbReference type="ARBA" id="ARBA00023136"/>
    </source>
</evidence>
<dbReference type="Pfam" id="PF00448">
    <property type="entry name" value="SRP54"/>
    <property type="match status" value="1"/>
</dbReference>
<name>A0ABT5NRV8_9PSED</name>
<dbReference type="SMART" id="SM00962">
    <property type="entry name" value="SRP54"/>
    <property type="match status" value="1"/>
</dbReference>
<reference evidence="12 13" key="1">
    <citation type="submission" date="2022-05" db="EMBL/GenBank/DDBJ databases">
        <title>Novel Pseudomonas spp. Isolated from a Rainbow Trout Aquaculture Facility.</title>
        <authorList>
            <person name="Testerman T."/>
            <person name="Graf J."/>
        </authorList>
    </citation>
    <scope>NUCLEOTIDE SEQUENCE [LARGE SCALE GENOMIC DNA]</scope>
    <source>
        <strain evidence="12 13">ID681</strain>
    </source>
</reference>
<keyword evidence="3 9" id="KW-0547">Nucleotide-binding</keyword>
<feature type="domain" description="SRP54-type proteins GTP-binding" evidence="11">
    <location>
        <begin position="482"/>
        <end position="495"/>
    </location>
</feature>
<dbReference type="Pfam" id="PF02881">
    <property type="entry name" value="SRP54_N"/>
    <property type="match status" value="1"/>
</dbReference>
<dbReference type="InterPro" id="IPR000897">
    <property type="entry name" value="SRP54_GTPase_dom"/>
</dbReference>
<dbReference type="HAMAP" id="MF_00920">
    <property type="entry name" value="FtsY"/>
    <property type="match status" value="1"/>
</dbReference>
<comment type="similarity">
    <text evidence="9">Belongs to the GTP-binding SRP family. FtsY subfamily.</text>
</comment>
<feature type="binding site" evidence="9">
    <location>
        <begin position="315"/>
        <end position="322"/>
    </location>
    <ligand>
        <name>GTP</name>
        <dbReference type="ChEBI" id="CHEBI:37565"/>
    </ligand>
</feature>
<dbReference type="NCBIfam" id="TIGR00064">
    <property type="entry name" value="ftsY"/>
    <property type="match status" value="1"/>
</dbReference>
<comment type="function">
    <text evidence="9">Involved in targeting and insertion of nascent membrane proteins into the cytoplasmic membrane. Acts as a receptor for the complex formed by the signal recognition particle (SRP) and the ribosome-nascent chain (RNC). Interaction with SRP-RNC leads to the transfer of the RNC complex to the Sec translocase for insertion into the membrane, the hydrolysis of GTP by both Ffh and FtsY, and the dissociation of the SRP-FtsY complex into the individual components.</text>
</comment>
<dbReference type="SUPFAM" id="SSF47364">
    <property type="entry name" value="Domain of the SRP/SRP receptor G-proteins"/>
    <property type="match status" value="1"/>
</dbReference>
<dbReference type="SMART" id="SM00382">
    <property type="entry name" value="AAA"/>
    <property type="match status" value="1"/>
</dbReference>
<evidence type="ECO:0000256" key="10">
    <source>
        <dbReference type="SAM" id="MobiDB-lite"/>
    </source>
</evidence>
<dbReference type="EC" id="3.6.5.4" evidence="9"/>
<comment type="subunit">
    <text evidence="9">Part of the signal recognition particle protein translocation system, which is composed of SRP and FtsY. SRP is a ribonucleoprotein composed of Ffh and a 4.5S RNA molecule.</text>
</comment>
<dbReference type="SUPFAM" id="SSF52540">
    <property type="entry name" value="P-loop containing nucleoside triphosphate hydrolases"/>
    <property type="match status" value="1"/>
</dbReference>
<dbReference type="InterPro" id="IPR003593">
    <property type="entry name" value="AAA+_ATPase"/>
</dbReference>
<gene>
    <name evidence="9 12" type="primary">ftsY</name>
    <name evidence="12" type="ORF">M5G11_10245</name>
</gene>
<comment type="caution">
    <text evidence="12">The sequence shown here is derived from an EMBL/GenBank/DDBJ whole genome shotgun (WGS) entry which is preliminary data.</text>
</comment>
<evidence type="ECO:0000313" key="13">
    <source>
        <dbReference type="Proteomes" id="UP001148203"/>
    </source>
</evidence>
<feature type="binding site" evidence="9">
    <location>
        <begin position="461"/>
        <end position="464"/>
    </location>
    <ligand>
        <name>GTP</name>
        <dbReference type="ChEBI" id="CHEBI:37565"/>
    </ligand>
</feature>
<dbReference type="InterPro" id="IPR004390">
    <property type="entry name" value="SR_rcpt_FtsY"/>
</dbReference>
<keyword evidence="5 9" id="KW-0342">GTP-binding</keyword>
<evidence type="ECO:0000256" key="4">
    <source>
        <dbReference type="ARBA" id="ARBA00022801"/>
    </source>
</evidence>
<keyword evidence="1 9" id="KW-1003">Cell membrane</keyword>
<dbReference type="EMBL" id="JAMDGY010000024">
    <property type="protein sequence ID" value="MDD0990915.1"/>
    <property type="molecule type" value="Genomic_DNA"/>
</dbReference>
<keyword evidence="7 9" id="KW-0675">Receptor</keyword>
<evidence type="ECO:0000256" key="5">
    <source>
        <dbReference type="ARBA" id="ARBA00023134"/>
    </source>
</evidence>
<evidence type="ECO:0000256" key="8">
    <source>
        <dbReference type="ARBA" id="ARBA00048027"/>
    </source>
</evidence>
<comment type="subcellular location">
    <subcellularLocation>
        <location evidence="9">Cell membrane</location>
        <topology evidence="9">Peripheral membrane protein</topology>
        <orientation evidence="9">Cytoplasmic side</orientation>
    </subcellularLocation>
    <subcellularLocation>
        <location evidence="9">Cytoplasm</location>
    </subcellularLocation>
</comment>
<sequence>MFGSNDDKKTPAAAGEKKGLFGWLRKKPQPVVEEPQTPAPVASEPAAPVTVEPALAAAPVEAPAPLVADVAPEPVSSPEPTPAPVAAVEVPVTAPTFVEVAPEPEPEPEPEPVHVSLVLPVPEEPVALVADLEPHTPPAIPERIAPEFVAAPAPVEKPAEVFVAPEPEPEPAPVVVALAPAPAPAPVEPEVVAEEPAPVRTEEARSGFFARLKQGLSKTSASIGEGMASLFLGKKAIDDDLLDEIETRLLTADVGVEATTVIVQSLTQKVARKQLADSDALYKSLQGELTDLLKPVEQPLRIQAQSKPFVILVVGVNGAGKTTTIGKLAKKLQLEGKKVMLAAGDTFRAAAVEQLQVWGERNQIPVIAQHTGADSASVIFDAVQAAKARNVDVLIADTAGRLHTKDNLMEELKKVRRVIAKLDADAPHEVLLVLDAGTGQNAINQAKHFNQSVALTGLALTKLDGTAKGGVIFALAKQFGLPIRYIGVGEGIDDLRTFEAEPFVRALFAEREHP</sequence>
<dbReference type="Gene3D" id="1.20.120.140">
    <property type="entry name" value="Signal recognition particle SRP54, nucleotide-binding domain"/>
    <property type="match status" value="1"/>
</dbReference>
<dbReference type="CDD" id="cd17874">
    <property type="entry name" value="FtsY"/>
    <property type="match status" value="1"/>
</dbReference>
<keyword evidence="4 9" id="KW-0378">Hydrolase</keyword>
<proteinExistence type="inferred from homology"/>
<keyword evidence="13" id="KW-1185">Reference proteome</keyword>
<dbReference type="InterPro" id="IPR013822">
    <property type="entry name" value="Signal_recog_particl_SRP54_hlx"/>
</dbReference>
<accession>A0ABT5NRV8</accession>
<evidence type="ECO:0000256" key="3">
    <source>
        <dbReference type="ARBA" id="ARBA00022741"/>
    </source>
</evidence>
<dbReference type="PANTHER" id="PTHR43134">
    <property type="entry name" value="SIGNAL RECOGNITION PARTICLE RECEPTOR SUBUNIT ALPHA"/>
    <property type="match status" value="1"/>
</dbReference>
<dbReference type="InterPro" id="IPR042101">
    <property type="entry name" value="SRP54_N_sf"/>
</dbReference>
<protein>
    <recommendedName>
        <fullName evidence="9">Signal recognition particle receptor FtsY</fullName>
        <shortName evidence="9">SRP receptor</shortName>
        <ecNumber evidence="9">3.6.5.4</ecNumber>
    </recommendedName>
</protein>
<feature type="region of interest" description="Disordered" evidence="10">
    <location>
        <begin position="1"/>
        <end position="46"/>
    </location>
</feature>
<evidence type="ECO:0000313" key="12">
    <source>
        <dbReference type="EMBL" id="MDD0990915.1"/>
    </source>
</evidence>
<feature type="binding site" evidence="9">
    <location>
        <begin position="397"/>
        <end position="401"/>
    </location>
    <ligand>
        <name>GTP</name>
        <dbReference type="ChEBI" id="CHEBI:37565"/>
    </ligand>
</feature>
<feature type="compositionally biased region" description="Basic and acidic residues" evidence="10">
    <location>
        <begin position="1"/>
        <end position="19"/>
    </location>
</feature>
<keyword evidence="6 9" id="KW-0472">Membrane</keyword>
<comment type="catalytic activity">
    <reaction evidence="8 9">
        <text>GTP + H2O = GDP + phosphate + H(+)</text>
        <dbReference type="Rhea" id="RHEA:19669"/>
        <dbReference type="ChEBI" id="CHEBI:15377"/>
        <dbReference type="ChEBI" id="CHEBI:15378"/>
        <dbReference type="ChEBI" id="CHEBI:37565"/>
        <dbReference type="ChEBI" id="CHEBI:43474"/>
        <dbReference type="ChEBI" id="CHEBI:58189"/>
        <dbReference type="EC" id="3.6.5.4"/>
    </reaction>
</comment>
<dbReference type="SMART" id="SM00963">
    <property type="entry name" value="SRP54_N"/>
    <property type="match status" value="1"/>
</dbReference>
<evidence type="ECO:0000256" key="9">
    <source>
        <dbReference type="HAMAP-Rule" id="MF_00920"/>
    </source>
</evidence>
<dbReference type="Proteomes" id="UP001148203">
    <property type="component" value="Unassembled WGS sequence"/>
</dbReference>
<dbReference type="InterPro" id="IPR036225">
    <property type="entry name" value="SRP/SRP_N"/>
</dbReference>
<evidence type="ECO:0000259" key="11">
    <source>
        <dbReference type="PROSITE" id="PS00300"/>
    </source>
</evidence>
<dbReference type="PANTHER" id="PTHR43134:SF1">
    <property type="entry name" value="SIGNAL RECOGNITION PARTICLE RECEPTOR SUBUNIT ALPHA"/>
    <property type="match status" value="1"/>
</dbReference>
<dbReference type="InterPro" id="IPR027417">
    <property type="entry name" value="P-loop_NTPase"/>
</dbReference>
<organism evidence="12 13">
    <name type="scientific">Pseudomonas fontis</name>
    <dbReference type="NCBI Taxonomy" id="2942633"/>
    <lineage>
        <taxon>Bacteria</taxon>
        <taxon>Pseudomonadati</taxon>
        <taxon>Pseudomonadota</taxon>
        <taxon>Gammaproteobacteria</taxon>
        <taxon>Pseudomonadales</taxon>
        <taxon>Pseudomonadaceae</taxon>
        <taxon>Pseudomonas</taxon>
    </lineage>
</organism>
<evidence type="ECO:0000256" key="7">
    <source>
        <dbReference type="ARBA" id="ARBA00023170"/>
    </source>
</evidence>